<accession>A0A1Y0HMM9</accession>
<dbReference type="GO" id="GO:0032993">
    <property type="term" value="C:protein-DNA complex"/>
    <property type="evidence" value="ECO:0007669"/>
    <property type="project" value="TreeGrafter"/>
</dbReference>
<dbReference type="Proteomes" id="UP000196005">
    <property type="component" value="Chromosome"/>
</dbReference>
<feature type="domain" description="Response regulatory" evidence="8">
    <location>
        <begin position="2"/>
        <end position="116"/>
    </location>
</feature>
<feature type="modified residue" description="4-aspartylphosphate" evidence="6">
    <location>
        <position position="51"/>
    </location>
</feature>
<proteinExistence type="predicted"/>
<dbReference type="Pfam" id="PF00486">
    <property type="entry name" value="Trans_reg_C"/>
    <property type="match status" value="1"/>
</dbReference>
<evidence type="ECO:0000259" key="8">
    <source>
        <dbReference type="PROSITE" id="PS50110"/>
    </source>
</evidence>
<dbReference type="SUPFAM" id="SSF46894">
    <property type="entry name" value="C-terminal effector domain of the bipartite response regulators"/>
    <property type="match status" value="1"/>
</dbReference>
<keyword evidence="1 6" id="KW-0597">Phosphoprotein</keyword>
<dbReference type="InterPro" id="IPR016032">
    <property type="entry name" value="Sig_transdc_resp-reg_C-effctor"/>
</dbReference>
<dbReference type="PANTHER" id="PTHR48111">
    <property type="entry name" value="REGULATOR OF RPOS"/>
    <property type="match status" value="1"/>
</dbReference>
<dbReference type="PROSITE" id="PS50110">
    <property type="entry name" value="RESPONSE_REGULATORY"/>
    <property type="match status" value="1"/>
</dbReference>
<feature type="domain" description="OmpR/PhoB-type" evidence="9">
    <location>
        <begin position="116"/>
        <end position="218"/>
    </location>
</feature>
<evidence type="ECO:0000313" key="10">
    <source>
        <dbReference type="EMBL" id="ARU49200.1"/>
    </source>
</evidence>
<dbReference type="CDD" id="cd00156">
    <property type="entry name" value="REC"/>
    <property type="match status" value="1"/>
</dbReference>
<dbReference type="Gene3D" id="1.10.10.10">
    <property type="entry name" value="Winged helix-like DNA-binding domain superfamily/Winged helix DNA-binding domain"/>
    <property type="match status" value="1"/>
</dbReference>
<dbReference type="InterPro" id="IPR011006">
    <property type="entry name" value="CheY-like_superfamily"/>
</dbReference>
<dbReference type="EMBL" id="CP021416">
    <property type="protein sequence ID" value="ARU49200.1"/>
    <property type="molecule type" value="Genomic_DNA"/>
</dbReference>
<keyword evidence="11" id="KW-1185">Reference proteome</keyword>
<sequence>MKILLLEDELMLRSSIEEYLEALGHKVISFGNGEEAYEAIKKDLFDLLLLDINIPKMNGLSLLKALNEIEHAFPTIFISANVDIDDISLAFELGASDYLKKPFHLKELGLRIDKIKKEYEIKHLKHIILSSKYVFSKEEQMLFYNNNVQVLTKKQLQIVTLLCENMGVVVDFEKFRSYVWNDEPIDNASIRAEMSRLRKLLKEDFIINLKGVGYKIEKYFPEKNR</sequence>
<dbReference type="GO" id="GO:0005829">
    <property type="term" value="C:cytosol"/>
    <property type="evidence" value="ECO:0007669"/>
    <property type="project" value="TreeGrafter"/>
</dbReference>
<evidence type="ECO:0000256" key="1">
    <source>
        <dbReference type="ARBA" id="ARBA00022553"/>
    </source>
</evidence>
<keyword evidence="5" id="KW-0804">Transcription</keyword>
<dbReference type="GO" id="GO:0000976">
    <property type="term" value="F:transcription cis-regulatory region binding"/>
    <property type="evidence" value="ECO:0007669"/>
    <property type="project" value="TreeGrafter"/>
</dbReference>
<evidence type="ECO:0000256" key="6">
    <source>
        <dbReference type="PROSITE-ProRule" id="PRU00169"/>
    </source>
</evidence>
<feature type="DNA-binding region" description="OmpR/PhoB-type" evidence="7">
    <location>
        <begin position="116"/>
        <end position="218"/>
    </location>
</feature>
<evidence type="ECO:0000256" key="2">
    <source>
        <dbReference type="ARBA" id="ARBA00023012"/>
    </source>
</evidence>
<dbReference type="Gene3D" id="3.40.50.2300">
    <property type="match status" value="1"/>
</dbReference>
<dbReference type="InterPro" id="IPR036388">
    <property type="entry name" value="WH-like_DNA-bd_sf"/>
</dbReference>
<dbReference type="SUPFAM" id="SSF52172">
    <property type="entry name" value="CheY-like"/>
    <property type="match status" value="1"/>
</dbReference>
<dbReference type="GO" id="GO:0000156">
    <property type="term" value="F:phosphorelay response regulator activity"/>
    <property type="evidence" value="ECO:0007669"/>
    <property type="project" value="TreeGrafter"/>
</dbReference>
<gene>
    <name evidence="10" type="ORF">Sdiek1_2041</name>
</gene>
<dbReference type="Pfam" id="PF00072">
    <property type="entry name" value="Response_reg"/>
    <property type="match status" value="1"/>
</dbReference>
<dbReference type="InterPro" id="IPR039420">
    <property type="entry name" value="WalR-like"/>
</dbReference>
<evidence type="ECO:0000256" key="5">
    <source>
        <dbReference type="ARBA" id="ARBA00023163"/>
    </source>
</evidence>
<dbReference type="SMART" id="SM00448">
    <property type="entry name" value="REC"/>
    <property type="match status" value="1"/>
</dbReference>
<reference evidence="11" key="1">
    <citation type="submission" date="2017-05" db="EMBL/GenBank/DDBJ databases">
        <title>Dechlorination kinetics govern the competition between two new strains of the genus Sulfurospirillum.</title>
        <authorList>
            <person name="Buttet G.F."/>
            <person name="Murray A.M."/>
            <person name="Goris T."/>
            <person name="Burion M."/>
            <person name="Lin B."/>
            <person name="Rolle M."/>
            <person name="Maillard J."/>
        </authorList>
    </citation>
    <scope>NUCLEOTIDE SEQUENCE [LARGE SCALE GENOMIC DNA]</scope>
    <source>
        <strain evidence="11">SL2-1</strain>
    </source>
</reference>
<keyword evidence="2" id="KW-0902">Two-component regulatory system</keyword>
<dbReference type="KEGG" id="suls:Sdiek1_2041"/>
<dbReference type="PROSITE" id="PS51755">
    <property type="entry name" value="OMPR_PHOB"/>
    <property type="match status" value="1"/>
</dbReference>
<dbReference type="InterPro" id="IPR001867">
    <property type="entry name" value="OmpR/PhoB-type_DNA-bd"/>
</dbReference>
<keyword evidence="4 7" id="KW-0238">DNA-binding</keyword>
<evidence type="ECO:0000313" key="11">
    <source>
        <dbReference type="Proteomes" id="UP000196005"/>
    </source>
</evidence>
<organism evidence="10 11">
    <name type="scientific">Sulfurospirillum diekertiae</name>
    <dbReference type="NCBI Taxonomy" id="1854492"/>
    <lineage>
        <taxon>Bacteria</taxon>
        <taxon>Pseudomonadati</taxon>
        <taxon>Campylobacterota</taxon>
        <taxon>Epsilonproteobacteria</taxon>
        <taxon>Campylobacterales</taxon>
        <taxon>Sulfurospirillaceae</taxon>
        <taxon>Sulfurospirillum</taxon>
    </lineage>
</organism>
<evidence type="ECO:0000256" key="3">
    <source>
        <dbReference type="ARBA" id="ARBA00023015"/>
    </source>
</evidence>
<protein>
    <submittedName>
        <fullName evidence="10">Transcriptional regulatory protein QseB</fullName>
    </submittedName>
</protein>
<dbReference type="SMART" id="SM00862">
    <property type="entry name" value="Trans_reg_C"/>
    <property type="match status" value="1"/>
</dbReference>
<evidence type="ECO:0000256" key="7">
    <source>
        <dbReference type="PROSITE-ProRule" id="PRU01091"/>
    </source>
</evidence>
<name>A0A1Y0HMM9_9BACT</name>
<dbReference type="InterPro" id="IPR001789">
    <property type="entry name" value="Sig_transdc_resp-reg_receiver"/>
</dbReference>
<keyword evidence="3" id="KW-0805">Transcription regulation</keyword>
<dbReference type="RefSeq" id="WP_087438987.1">
    <property type="nucleotide sequence ID" value="NZ_CP021416.1"/>
</dbReference>
<dbReference type="PANTHER" id="PTHR48111:SF21">
    <property type="entry name" value="DNA-BINDING DUAL MASTER TRANSCRIPTIONAL REGULATOR RPAA"/>
    <property type="match status" value="1"/>
</dbReference>
<dbReference type="OrthoDB" id="8912111at2"/>
<dbReference type="AlphaFoldDB" id="A0A1Y0HMM9"/>
<dbReference type="GO" id="GO:0006355">
    <property type="term" value="P:regulation of DNA-templated transcription"/>
    <property type="evidence" value="ECO:0007669"/>
    <property type="project" value="InterPro"/>
</dbReference>
<evidence type="ECO:0000256" key="4">
    <source>
        <dbReference type="ARBA" id="ARBA00023125"/>
    </source>
</evidence>
<evidence type="ECO:0000259" key="9">
    <source>
        <dbReference type="PROSITE" id="PS51755"/>
    </source>
</evidence>